<dbReference type="KEGG" id="vpo:Kpol_1055p22"/>
<dbReference type="Proteomes" id="UP000000267">
    <property type="component" value="Unassembled WGS sequence"/>
</dbReference>
<evidence type="ECO:0000256" key="2">
    <source>
        <dbReference type="ARBA" id="ARBA00023015"/>
    </source>
</evidence>
<feature type="compositionally biased region" description="Polar residues" evidence="5">
    <location>
        <begin position="195"/>
        <end position="220"/>
    </location>
</feature>
<evidence type="ECO:0000256" key="1">
    <source>
        <dbReference type="ARBA" id="ARBA00004123"/>
    </source>
</evidence>
<dbReference type="AlphaFoldDB" id="A7TG97"/>
<dbReference type="InParanoid" id="A7TG97"/>
<keyword evidence="2" id="KW-0805">Transcription regulation</keyword>
<dbReference type="GO" id="GO:0000976">
    <property type="term" value="F:transcription cis-regulatory region binding"/>
    <property type="evidence" value="ECO:0007669"/>
    <property type="project" value="InterPro"/>
</dbReference>
<dbReference type="FunCoup" id="A7TG97">
    <property type="interactions" value="332"/>
</dbReference>
<reference evidence="7 8" key="1">
    <citation type="journal article" date="2007" name="Proc. Natl. Acad. Sci. U.S.A.">
        <title>Independent sorting-out of thousands of duplicated gene pairs in two yeast species descended from a whole-genome duplication.</title>
        <authorList>
            <person name="Scannell D.R."/>
            <person name="Frank A.C."/>
            <person name="Conant G.C."/>
            <person name="Byrne K.P."/>
            <person name="Woolfit M."/>
            <person name="Wolfe K.H."/>
        </authorList>
    </citation>
    <scope>NUCLEOTIDE SEQUENCE [LARGE SCALE GENOMIC DNA]</scope>
    <source>
        <strain evidence="8">ATCC 22028 / DSM 70294 / BCRC 21397 / CBS 2163 / NBRC 10782 / NRRL Y-8283 / UCD 57-17</strain>
    </source>
</reference>
<dbReference type="InterPro" id="IPR046347">
    <property type="entry name" value="bZIP_sf"/>
</dbReference>
<keyword evidence="3" id="KW-0804">Transcription</keyword>
<accession>A7TG97</accession>
<dbReference type="Gene3D" id="1.10.238.100">
    <property type="entry name" value="YAP1 redox domain. Chain B"/>
    <property type="match status" value="1"/>
</dbReference>
<dbReference type="HOGENOM" id="CLU_064108_0_0_1"/>
<evidence type="ECO:0000256" key="3">
    <source>
        <dbReference type="ARBA" id="ARBA00023163"/>
    </source>
</evidence>
<dbReference type="OrthoDB" id="4940293at2759"/>
<dbReference type="PROSITE" id="PS50217">
    <property type="entry name" value="BZIP"/>
    <property type="match status" value="1"/>
</dbReference>
<name>A7TG97_VANPO</name>
<evidence type="ECO:0000313" key="8">
    <source>
        <dbReference type="Proteomes" id="UP000000267"/>
    </source>
</evidence>
<dbReference type="OMA" id="ADIMAMI"/>
<protein>
    <recommendedName>
        <fullName evidence="6">BZIP domain-containing protein</fullName>
    </recommendedName>
</protein>
<feature type="region of interest" description="Disordered" evidence="5">
    <location>
        <begin position="99"/>
        <end position="149"/>
    </location>
</feature>
<dbReference type="EMBL" id="DS480386">
    <property type="protein sequence ID" value="EDO18667.1"/>
    <property type="molecule type" value="Genomic_DNA"/>
</dbReference>
<keyword evidence="4" id="KW-0539">Nucleus</keyword>
<dbReference type="GeneID" id="5546971"/>
<dbReference type="SMART" id="SM00338">
    <property type="entry name" value="BRLZ"/>
    <property type="match status" value="1"/>
</dbReference>
<evidence type="ECO:0000256" key="5">
    <source>
        <dbReference type="SAM" id="MobiDB-lite"/>
    </source>
</evidence>
<evidence type="ECO:0000259" key="6">
    <source>
        <dbReference type="PROSITE" id="PS50217"/>
    </source>
</evidence>
<dbReference type="GO" id="GO:0090575">
    <property type="term" value="C:RNA polymerase II transcription regulator complex"/>
    <property type="evidence" value="ECO:0007669"/>
    <property type="project" value="TreeGrafter"/>
</dbReference>
<feature type="domain" description="BZIP" evidence="6">
    <location>
        <begin position="127"/>
        <end position="183"/>
    </location>
</feature>
<sequence length="341" mass="39171">MSFDSFVKNEFYFNNDVDNQADIMAMIKQQEQDEMNLVPNNNNNINGNTDPSAFNNDNNFNNNVIQQNHPIMNFNENNTNNNTSLFEYSPIDSIKNDSMLHSASSSNNNITISPNSTENFPLDHPMSDDKAKKKERNRQAQKAFRERKEAKLRELESKLRESELNKQNLSLELENLKKITNQLILNNNNNKNDTSRNQSLPMSQTGSQNENISPNFSQDSYSYRNSVSHDISNQNLSYLDNENIKFNFPTEDEFFEQILSGKQHGSNSKNKLLYKDDTNNQLLTVTATWEYLHSLTDFLDFDIAQVMENLRGNEVCHGHGPAYTKELIDAAVEKAINDCKV</sequence>
<dbReference type="PANTHER" id="PTHR40621:SF8">
    <property type="entry name" value="AP-1-LIKE TRANSCRIPTION FACTOR YAP3"/>
    <property type="match status" value="1"/>
</dbReference>
<dbReference type="CDD" id="cd14688">
    <property type="entry name" value="bZIP_YAP"/>
    <property type="match status" value="1"/>
</dbReference>
<evidence type="ECO:0000256" key="4">
    <source>
        <dbReference type="ARBA" id="ARBA00023242"/>
    </source>
</evidence>
<feature type="region of interest" description="Disordered" evidence="5">
    <location>
        <begin position="186"/>
        <end position="220"/>
    </location>
</feature>
<dbReference type="STRING" id="436907.A7TG97"/>
<dbReference type="PROSITE" id="PS00036">
    <property type="entry name" value="BZIP_BASIC"/>
    <property type="match status" value="1"/>
</dbReference>
<dbReference type="Gene3D" id="1.20.5.170">
    <property type="match status" value="1"/>
</dbReference>
<comment type="subcellular location">
    <subcellularLocation>
        <location evidence="1">Nucleus</location>
    </subcellularLocation>
</comment>
<evidence type="ECO:0000313" key="7">
    <source>
        <dbReference type="EMBL" id="EDO18667.1"/>
    </source>
</evidence>
<feature type="compositionally biased region" description="Low complexity" evidence="5">
    <location>
        <begin position="104"/>
        <end position="119"/>
    </location>
</feature>
<dbReference type="PANTHER" id="PTHR40621">
    <property type="entry name" value="TRANSCRIPTION FACTOR KAPC-RELATED"/>
    <property type="match status" value="1"/>
</dbReference>
<dbReference type="GO" id="GO:0001228">
    <property type="term" value="F:DNA-binding transcription activator activity, RNA polymerase II-specific"/>
    <property type="evidence" value="ECO:0007669"/>
    <property type="project" value="TreeGrafter"/>
</dbReference>
<dbReference type="PhylomeDB" id="A7TG97"/>
<keyword evidence="8" id="KW-1185">Reference proteome</keyword>
<dbReference type="RefSeq" id="XP_001646525.1">
    <property type="nucleotide sequence ID" value="XM_001646475.1"/>
</dbReference>
<gene>
    <name evidence="7" type="ORF">Kpol_1055p22</name>
</gene>
<organism evidence="8">
    <name type="scientific">Vanderwaltozyma polyspora (strain ATCC 22028 / DSM 70294 / BCRC 21397 / CBS 2163 / NBRC 10782 / NRRL Y-8283 / UCD 57-17)</name>
    <name type="common">Kluyveromyces polysporus</name>
    <dbReference type="NCBI Taxonomy" id="436907"/>
    <lineage>
        <taxon>Eukaryota</taxon>
        <taxon>Fungi</taxon>
        <taxon>Dikarya</taxon>
        <taxon>Ascomycota</taxon>
        <taxon>Saccharomycotina</taxon>
        <taxon>Saccharomycetes</taxon>
        <taxon>Saccharomycetales</taxon>
        <taxon>Saccharomycetaceae</taxon>
        <taxon>Vanderwaltozyma</taxon>
    </lineage>
</organism>
<dbReference type="InterPro" id="IPR004827">
    <property type="entry name" value="bZIP"/>
</dbReference>
<dbReference type="SUPFAM" id="SSF57959">
    <property type="entry name" value="Leucine zipper domain"/>
    <property type="match status" value="1"/>
</dbReference>
<dbReference type="InterPro" id="IPR050936">
    <property type="entry name" value="AP-1-like"/>
</dbReference>
<proteinExistence type="predicted"/>
<dbReference type="eggNOG" id="ENOG502S4CX">
    <property type="taxonomic scope" value="Eukaryota"/>
</dbReference>